<reference evidence="2 3" key="1">
    <citation type="submission" date="2016-07" db="EMBL/GenBank/DDBJ databases">
        <title>Pervasive Adenine N6-methylation of Active Genes in Fungi.</title>
        <authorList>
            <consortium name="DOE Joint Genome Institute"/>
            <person name="Mondo S.J."/>
            <person name="Dannebaum R.O."/>
            <person name="Kuo R.C."/>
            <person name="Labutti K."/>
            <person name="Haridas S."/>
            <person name="Kuo A."/>
            <person name="Salamov A."/>
            <person name="Ahrendt S.R."/>
            <person name="Lipzen A."/>
            <person name="Sullivan W."/>
            <person name="Andreopoulos W.B."/>
            <person name="Clum A."/>
            <person name="Lindquist E."/>
            <person name="Daum C."/>
            <person name="Ramamoorthy G.K."/>
            <person name="Gryganskyi A."/>
            <person name="Culley D."/>
            <person name="Magnuson J.K."/>
            <person name="James T.Y."/>
            <person name="O'Malley M.A."/>
            <person name="Stajich J.E."/>
            <person name="Spatafora J.W."/>
            <person name="Visel A."/>
            <person name="Grigoriev I.V."/>
        </authorList>
    </citation>
    <scope>NUCLEOTIDE SEQUENCE [LARGE SCALE GENOMIC DNA]</scope>
    <source>
        <strain evidence="2 3">CBS 129021</strain>
    </source>
</reference>
<dbReference type="Pfam" id="PF08031">
    <property type="entry name" value="BBE"/>
    <property type="match status" value="1"/>
</dbReference>
<dbReference type="GeneID" id="63771702"/>
<proteinExistence type="predicted"/>
<keyword evidence="3" id="KW-1185">Reference proteome</keyword>
<dbReference type="AlphaFoldDB" id="A0A1Y2E7J2"/>
<organism evidence="2 3">
    <name type="scientific">Pseudomassariella vexata</name>
    <dbReference type="NCBI Taxonomy" id="1141098"/>
    <lineage>
        <taxon>Eukaryota</taxon>
        <taxon>Fungi</taxon>
        <taxon>Dikarya</taxon>
        <taxon>Ascomycota</taxon>
        <taxon>Pezizomycotina</taxon>
        <taxon>Sordariomycetes</taxon>
        <taxon>Xylariomycetidae</taxon>
        <taxon>Amphisphaeriales</taxon>
        <taxon>Pseudomassariaceae</taxon>
        <taxon>Pseudomassariella</taxon>
    </lineage>
</organism>
<dbReference type="GO" id="GO:0016491">
    <property type="term" value="F:oxidoreductase activity"/>
    <property type="evidence" value="ECO:0007669"/>
    <property type="project" value="InterPro"/>
</dbReference>
<feature type="non-terminal residue" evidence="2">
    <location>
        <position position="1"/>
    </location>
</feature>
<accession>A0A1Y2E7J2</accession>
<name>A0A1Y2E7J2_9PEZI</name>
<comment type="caution">
    <text evidence="2">The sequence shown here is derived from an EMBL/GenBank/DDBJ whole genome shotgun (WGS) entry which is preliminary data.</text>
</comment>
<evidence type="ECO:0000259" key="1">
    <source>
        <dbReference type="Pfam" id="PF08031"/>
    </source>
</evidence>
<dbReference type="Gene3D" id="3.40.462.20">
    <property type="match status" value="1"/>
</dbReference>
<dbReference type="RefSeq" id="XP_040718162.1">
    <property type="nucleotide sequence ID" value="XM_040855490.1"/>
</dbReference>
<dbReference type="InterPro" id="IPR012951">
    <property type="entry name" value="BBE"/>
</dbReference>
<dbReference type="Gene3D" id="3.30.465.10">
    <property type="match status" value="1"/>
</dbReference>
<protein>
    <recommendedName>
        <fullName evidence="1">Berberine/berberine-like domain-containing protein</fullName>
    </recommendedName>
</protein>
<dbReference type="GO" id="GO:0050660">
    <property type="term" value="F:flavin adenine dinucleotide binding"/>
    <property type="evidence" value="ECO:0007669"/>
    <property type="project" value="InterPro"/>
</dbReference>
<evidence type="ECO:0000313" key="3">
    <source>
        <dbReference type="Proteomes" id="UP000193689"/>
    </source>
</evidence>
<gene>
    <name evidence="2" type="ORF">BCR38DRAFT_336856</name>
</gene>
<sequence>DNGVNPAWRNTVLHAIAATLWDPTLEEPQIKQTSDTLTFDWMQRWSDVSPGAGAYMSEADYIESDFTQAFFGSNYPQLYELKQKYDLLVLFYAHTAVGSEDWEMSEMILRNLPSQNDNLYRK</sequence>
<dbReference type="STRING" id="1141098.A0A1Y2E7J2"/>
<dbReference type="EMBL" id="MCFJ01000004">
    <property type="protein sequence ID" value="ORY67538.1"/>
    <property type="molecule type" value="Genomic_DNA"/>
</dbReference>
<evidence type="ECO:0000313" key="2">
    <source>
        <dbReference type="EMBL" id="ORY67538.1"/>
    </source>
</evidence>
<feature type="domain" description="Berberine/berberine-like" evidence="1">
    <location>
        <begin position="54"/>
        <end position="97"/>
    </location>
</feature>
<dbReference type="OrthoDB" id="9983560at2759"/>
<dbReference type="Proteomes" id="UP000193689">
    <property type="component" value="Unassembled WGS sequence"/>
</dbReference>
<dbReference type="InterPro" id="IPR016169">
    <property type="entry name" value="FAD-bd_PCMH_sub2"/>
</dbReference>
<dbReference type="InParanoid" id="A0A1Y2E7J2"/>